<dbReference type="Proteomes" id="UP000789572">
    <property type="component" value="Unassembled WGS sequence"/>
</dbReference>
<comment type="similarity">
    <text evidence="1 8">Belongs to the RdRP family.</text>
</comment>
<dbReference type="AlphaFoldDB" id="A0A9N9BHI7"/>
<dbReference type="InterPro" id="IPR007855">
    <property type="entry name" value="RDRP"/>
</dbReference>
<dbReference type="PANTHER" id="PTHR23079">
    <property type="entry name" value="RNA-DEPENDENT RNA POLYMERASE"/>
    <property type="match status" value="1"/>
</dbReference>
<keyword evidence="4 8" id="KW-0548">Nucleotidyltransferase</keyword>
<dbReference type="OrthoDB" id="6513042at2759"/>
<feature type="domain" description="RDRP helical" evidence="11">
    <location>
        <begin position="400"/>
        <end position="462"/>
    </location>
</feature>
<evidence type="ECO:0000256" key="6">
    <source>
        <dbReference type="ARBA" id="ARBA00023158"/>
    </source>
</evidence>
<evidence type="ECO:0000256" key="2">
    <source>
        <dbReference type="ARBA" id="ARBA00022484"/>
    </source>
</evidence>
<evidence type="ECO:0000259" key="10">
    <source>
        <dbReference type="Pfam" id="PF05183"/>
    </source>
</evidence>
<dbReference type="EC" id="2.7.7.48" evidence="8"/>
<dbReference type="GO" id="GO:0030422">
    <property type="term" value="P:siRNA processing"/>
    <property type="evidence" value="ECO:0007669"/>
    <property type="project" value="TreeGrafter"/>
</dbReference>
<organism evidence="13 14">
    <name type="scientific">Paraglomus occultum</name>
    <dbReference type="NCBI Taxonomy" id="144539"/>
    <lineage>
        <taxon>Eukaryota</taxon>
        <taxon>Fungi</taxon>
        <taxon>Fungi incertae sedis</taxon>
        <taxon>Mucoromycota</taxon>
        <taxon>Glomeromycotina</taxon>
        <taxon>Glomeromycetes</taxon>
        <taxon>Paraglomerales</taxon>
        <taxon>Paraglomeraceae</taxon>
        <taxon>Paraglomus</taxon>
    </lineage>
</organism>
<feature type="domain" description="RDRP C-terminal head" evidence="12">
    <location>
        <begin position="1051"/>
        <end position="1210"/>
    </location>
</feature>
<dbReference type="InterPro" id="IPR035979">
    <property type="entry name" value="RBD_domain_sf"/>
</dbReference>
<evidence type="ECO:0000256" key="7">
    <source>
        <dbReference type="ARBA" id="ARBA00048744"/>
    </source>
</evidence>
<dbReference type="InterPro" id="IPR058752">
    <property type="entry name" value="RDRP_C_head"/>
</dbReference>
<evidence type="ECO:0000313" key="14">
    <source>
        <dbReference type="Proteomes" id="UP000789572"/>
    </source>
</evidence>
<evidence type="ECO:0000256" key="3">
    <source>
        <dbReference type="ARBA" id="ARBA00022679"/>
    </source>
</evidence>
<dbReference type="GO" id="GO:0003723">
    <property type="term" value="F:RNA binding"/>
    <property type="evidence" value="ECO:0007669"/>
    <property type="project" value="UniProtKB-KW"/>
</dbReference>
<keyword evidence="3 8" id="KW-0808">Transferase</keyword>
<feature type="domain" description="RDRP core" evidence="10">
    <location>
        <begin position="487"/>
        <end position="1036"/>
    </location>
</feature>
<keyword evidence="6" id="KW-0943">RNA-mediated gene silencing</keyword>
<dbReference type="EMBL" id="CAJVPJ010000900">
    <property type="protein sequence ID" value="CAG8564085.1"/>
    <property type="molecule type" value="Genomic_DNA"/>
</dbReference>
<feature type="region of interest" description="Disordered" evidence="9">
    <location>
        <begin position="1"/>
        <end position="97"/>
    </location>
</feature>
<sequence length="1271" mass="145315">MPVVSHPRTSNYSRGNGQNHRQNGYESSNRYSSYSRRGNGYDTGRGGYDAGRGGYDASRGGYDGGRGGYDVGRGGYDSGRGGYDSSRGYNGYSSRGRSQRLDLKVSNLQPNATLAELREFFSGYGHLEKITMDTRELGTVFTGTVYLLYRPPPETEFWKQTPRFHGKQLRIEITSPPRYENEQNFSRERRNDFLQAKSLEMGLFVQQDTFVKEWKTDNDVKFKLNYSRRSLEAEFGFIKGNNGKTYRFRLETYFNDVDGDFQTELDTQNEQARAVTTIRTKFPPKLSFLNEKLETRNQFEWNSMECWQRMTAVRVGKPSDEELQQPTMPSYPNATGEELGRWYAYRITFILDKFRGVGKLKEMLLRAAEFNLVSREAMFSGHINIVDGSNMKKYVDRSMLDFDVLYMLECIITHGFMHDYNLNDEFMEELHALKKEAALAILEKFYQRKTRIYNPLEQLRNEISKLRGGDKQETVPSYCVMMRKVVITPSKMYILPPTMETSNRTIRYFKDHKERFLRVQFNDENGKLPSANGDNHVSAFNRVHFTLVNGIQIGNRKYEFLAFSSSQLRDRSCWFFAPTDKLSADDIRKWMGNLSGIKVVAKYAARMGQCFSSTRAVTHLPVSDIQTIDDITRNGYNFSDGCGKISPALCQQIAEVLDLKSTPSAVQFRLGGYKGVLCMSPYVREKQIQVRPSQRKFDSPHTELEVIRASTFLPAYLNRQAITLLSTLKVPDEVFMEMRDAQVEDLDRMLQSEHSAMQVLLRYIDEWGVSRRLADMVRAGFMRQQDPWLANLLSLFRTSCLRDLKNKAKIFVDEGAFLLGVVDETHSLKEDEIFVCISDPNNPSVRNVVTGTCVVFRNPCFHPGDVRVVTAVKCPELKHLVDVLVFPATGYRDLPNMCSGGDLDGDDFTVIWDKRLVPPEKNFAPMEYQAPEPFTVEKVTVDHIKRFFVNYILNDNLGQIANAHVAKADKESVGAMHGNCLRLAQLHSEAVDFPKTGVPAEFPKELRVSEYPDFMDKADKPSYESKKILGKLYRSIQLQSVNFSPQTGLKFDQRLFVDGYEQHLEDARLTKRAYDADVSGLMNQYGVATEHEVVSGFIVNSTIKVEQKKPREVQRAVSEAMTAIRRNYRKKFEKDIFAEYSVKSAAEAKSQVDIKSKLEAKAYAWYYVTYHPSERGDEASDGMISFPWTVDDHLCDIAIRNSGRVKALEDVYRGPRSVVHTSYQQRPSSMRRNGSSSTQIERVVNVNIPGEEPASDGGISRIRMSLRRNGI</sequence>
<dbReference type="InterPro" id="IPR057596">
    <property type="entry name" value="RDRP_core"/>
</dbReference>
<dbReference type="SUPFAM" id="SSF54928">
    <property type="entry name" value="RNA-binding domain, RBD"/>
    <property type="match status" value="1"/>
</dbReference>
<evidence type="ECO:0000256" key="9">
    <source>
        <dbReference type="SAM" id="MobiDB-lite"/>
    </source>
</evidence>
<comment type="catalytic activity">
    <reaction evidence="7 8">
        <text>RNA(n) + a ribonucleoside 5'-triphosphate = RNA(n+1) + diphosphate</text>
        <dbReference type="Rhea" id="RHEA:21248"/>
        <dbReference type="Rhea" id="RHEA-COMP:14527"/>
        <dbReference type="Rhea" id="RHEA-COMP:17342"/>
        <dbReference type="ChEBI" id="CHEBI:33019"/>
        <dbReference type="ChEBI" id="CHEBI:61557"/>
        <dbReference type="ChEBI" id="CHEBI:140395"/>
        <dbReference type="EC" id="2.7.7.48"/>
    </reaction>
</comment>
<evidence type="ECO:0000256" key="8">
    <source>
        <dbReference type="RuleBase" id="RU363098"/>
    </source>
</evidence>
<feature type="compositionally biased region" description="Gly residues" evidence="9">
    <location>
        <begin position="61"/>
        <end position="82"/>
    </location>
</feature>
<keyword evidence="14" id="KW-1185">Reference proteome</keyword>
<evidence type="ECO:0000256" key="5">
    <source>
        <dbReference type="ARBA" id="ARBA00022884"/>
    </source>
</evidence>
<evidence type="ECO:0000259" key="11">
    <source>
        <dbReference type="Pfam" id="PF26252"/>
    </source>
</evidence>
<evidence type="ECO:0000313" key="13">
    <source>
        <dbReference type="EMBL" id="CAG8564085.1"/>
    </source>
</evidence>
<dbReference type="CDD" id="cd00590">
    <property type="entry name" value="RRM_SF"/>
    <property type="match status" value="1"/>
</dbReference>
<dbReference type="Pfam" id="PF05183">
    <property type="entry name" value="RdRP"/>
    <property type="match status" value="1"/>
</dbReference>
<name>A0A9N9BHI7_9GLOM</name>
<dbReference type="GO" id="GO:0003968">
    <property type="term" value="F:RNA-directed RNA polymerase activity"/>
    <property type="evidence" value="ECO:0007669"/>
    <property type="project" value="UniProtKB-KW"/>
</dbReference>
<dbReference type="Pfam" id="PF26252">
    <property type="entry name" value="RdRP_helical"/>
    <property type="match status" value="1"/>
</dbReference>
<keyword evidence="2 8" id="KW-0696">RNA-directed RNA polymerase</keyword>
<evidence type="ECO:0000256" key="4">
    <source>
        <dbReference type="ARBA" id="ARBA00022695"/>
    </source>
</evidence>
<feature type="compositionally biased region" description="Low complexity" evidence="9">
    <location>
        <begin position="83"/>
        <end position="96"/>
    </location>
</feature>
<evidence type="ECO:0000256" key="1">
    <source>
        <dbReference type="ARBA" id="ARBA00005762"/>
    </source>
</evidence>
<protein>
    <recommendedName>
        <fullName evidence="8">RNA-dependent RNA polymerase</fullName>
        <ecNumber evidence="8">2.7.7.48</ecNumber>
    </recommendedName>
</protein>
<accession>A0A9N9BHI7</accession>
<evidence type="ECO:0000259" key="12">
    <source>
        <dbReference type="Pfam" id="PF26253"/>
    </source>
</evidence>
<feature type="compositionally biased region" description="Polar residues" evidence="9">
    <location>
        <begin position="7"/>
        <end position="22"/>
    </location>
</feature>
<dbReference type="Pfam" id="PF26253">
    <property type="entry name" value="RdRP_head"/>
    <property type="match status" value="1"/>
</dbReference>
<dbReference type="GO" id="GO:0031380">
    <property type="term" value="C:nuclear RNA-directed RNA polymerase complex"/>
    <property type="evidence" value="ECO:0007669"/>
    <property type="project" value="TreeGrafter"/>
</dbReference>
<dbReference type="InterPro" id="IPR058751">
    <property type="entry name" value="RDRP_helical"/>
</dbReference>
<gene>
    <name evidence="13" type="ORF">POCULU_LOCUS5659</name>
</gene>
<dbReference type="PANTHER" id="PTHR23079:SF55">
    <property type="entry name" value="RNA-DIRECTED RNA POLYMERASE"/>
    <property type="match status" value="1"/>
</dbReference>
<keyword evidence="5 8" id="KW-0694">RNA-binding</keyword>
<comment type="caution">
    <text evidence="13">The sequence shown here is derived from an EMBL/GenBank/DDBJ whole genome shotgun (WGS) entry which is preliminary data.</text>
</comment>
<proteinExistence type="inferred from homology"/>
<feature type="compositionally biased region" description="Low complexity" evidence="9">
    <location>
        <begin position="24"/>
        <end position="40"/>
    </location>
</feature>
<feature type="compositionally biased region" description="Gly residues" evidence="9">
    <location>
        <begin position="41"/>
        <end position="54"/>
    </location>
</feature>
<reference evidence="13" key="1">
    <citation type="submission" date="2021-06" db="EMBL/GenBank/DDBJ databases">
        <authorList>
            <person name="Kallberg Y."/>
            <person name="Tangrot J."/>
            <person name="Rosling A."/>
        </authorList>
    </citation>
    <scope>NUCLEOTIDE SEQUENCE</scope>
    <source>
        <strain evidence="13">IA702</strain>
    </source>
</reference>